<name>A0A699H7Y0_TANCI</name>
<dbReference type="PANTHER" id="PTHR31286:SF99">
    <property type="entry name" value="DUF4283 DOMAIN-CONTAINING PROTEIN"/>
    <property type="match status" value="1"/>
</dbReference>
<keyword evidence="2" id="KW-0548">Nucleotidyltransferase</keyword>
<protein>
    <submittedName>
        <fullName evidence="2">RNA-directed DNA polymerase, eukaryota, reverse transcriptase zinc-binding domain protein</fullName>
    </submittedName>
</protein>
<evidence type="ECO:0000256" key="1">
    <source>
        <dbReference type="SAM" id="MobiDB-lite"/>
    </source>
</evidence>
<feature type="region of interest" description="Disordered" evidence="1">
    <location>
        <begin position="601"/>
        <end position="621"/>
    </location>
</feature>
<keyword evidence="2" id="KW-0808">Transferase</keyword>
<comment type="caution">
    <text evidence="2">The sequence shown here is derived from an EMBL/GenBank/DDBJ whole genome shotgun (WGS) entry which is preliminary data.</text>
</comment>
<evidence type="ECO:0000313" key="2">
    <source>
        <dbReference type="EMBL" id="GEX56979.1"/>
    </source>
</evidence>
<accession>A0A699H7Y0</accession>
<proteinExistence type="predicted"/>
<dbReference type="EMBL" id="BKCJ010116219">
    <property type="protein sequence ID" value="GEX56979.1"/>
    <property type="molecule type" value="Genomic_DNA"/>
</dbReference>
<dbReference type="GO" id="GO:0003964">
    <property type="term" value="F:RNA-directed DNA polymerase activity"/>
    <property type="evidence" value="ECO:0007669"/>
    <property type="project" value="UniProtKB-KW"/>
</dbReference>
<dbReference type="PANTHER" id="PTHR31286">
    <property type="entry name" value="GLYCINE-RICH CELL WALL STRUCTURAL PROTEIN 1.8-LIKE"/>
    <property type="match status" value="1"/>
</dbReference>
<organism evidence="2">
    <name type="scientific">Tanacetum cinerariifolium</name>
    <name type="common">Dalmatian daisy</name>
    <name type="synonym">Chrysanthemum cinerariifolium</name>
    <dbReference type="NCBI Taxonomy" id="118510"/>
    <lineage>
        <taxon>Eukaryota</taxon>
        <taxon>Viridiplantae</taxon>
        <taxon>Streptophyta</taxon>
        <taxon>Embryophyta</taxon>
        <taxon>Tracheophyta</taxon>
        <taxon>Spermatophyta</taxon>
        <taxon>Magnoliopsida</taxon>
        <taxon>eudicotyledons</taxon>
        <taxon>Gunneridae</taxon>
        <taxon>Pentapetalae</taxon>
        <taxon>asterids</taxon>
        <taxon>campanulids</taxon>
        <taxon>Asterales</taxon>
        <taxon>Asteraceae</taxon>
        <taxon>Asteroideae</taxon>
        <taxon>Anthemideae</taxon>
        <taxon>Anthemidinae</taxon>
        <taxon>Tanacetum</taxon>
    </lineage>
</organism>
<gene>
    <name evidence="2" type="ORF">Tci_328954</name>
</gene>
<dbReference type="UniPathway" id="UPA00115"/>
<keyword evidence="2" id="KW-0695">RNA-directed DNA polymerase</keyword>
<dbReference type="InterPro" id="IPR040256">
    <property type="entry name" value="At4g02000-like"/>
</dbReference>
<dbReference type="GO" id="GO:0006098">
    <property type="term" value="P:pentose-phosphate shunt"/>
    <property type="evidence" value="ECO:0007669"/>
    <property type="project" value="UniProtKB-UniPathway"/>
</dbReference>
<dbReference type="AlphaFoldDB" id="A0A699H7Y0"/>
<reference evidence="2" key="1">
    <citation type="journal article" date="2019" name="Sci. Rep.">
        <title>Draft genome of Tanacetum cinerariifolium, the natural source of mosquito coil.</title>
        <authorList>
            <person name="Yamashiro T."/>
            <person name="Shiraishi A."/>
            <person name="Satake H."/>
            <person name="Nakayama K."/>
        </authorList>
    </citation>
    <scope>NUCLEOTIDE SEQUENCE</scope>
</reference>
<sequence>MIKSELKVLPIWIKMINIPMEAWSVEGISALACSLGKPLVMDEMTIHMCQYGVGMTDYAKVSVKIKAKKDFGNKIKIEYIEKNENVKGTKEIDIYHHCSVFGHKHSTGGSRVTNDMQDFIDCVNEAKVEDLSGNGVFYTWIKSPLNPRNSVLKKLDRAMSCGSRFPHSFKKKKNAFRFANFIAEKDEILPTIAAGWKIDVQGHKMYKLVKKMKALKYNLKALSWKNGVFGIKLNHEEAMDMIKDVTDYEIKNDLIDIGDNKAPGPDGYTSTFFKKSCKIVETVVKDIDRILKGFLWCKSEIKRGKSKVAWKIVCSPKSQGGLGLRPFGIWNEVLLIKNLWNIAAKKTLWVKWVNVVKLKGEAYGIFKKKYASKLCNNLIVSILRRIVLSTAVYNIWKERNARIITGEIKDDRIVVNVIIDNVKPQLSCLKVKKSCNVDKVASKWNFRINYKLALGRVWEFIMGHFGLLTRKIYHKNGVTHYEGGRRMKLTGIFSGNGWEVASLLNFLKMALLESKKDKDEARIHESLEEISANLADYIVKLSEASFKDRGFFAIALSSASLIRLTSFERTDNEVLIEVATWRSFMARLNRFMEISKRKTSLNKSPVDDSKAVEVANAEQEM</sequence>